<dbReference type="CDD" id="cd17928">
    <property type="entry name" value="DEXDc_SecA"/>
    <property type="match status" value="1"/>
</dbReference>
<keyword evidence="12 16" id="KW-0653">Protein transport</keyword>
<evidence type="ECO:0000256" key="13">
    <source>
        <dbReference type="ARBA" id="ARBA00022967"/>
    </source>
</evidence>
<dbReference type="HAMAP" id="MF_01382">
    <property type="entry name" value="SecA"/>
    <property type="match status" value="1"/>
</dbReference>
<dbReference type="Pfam" id="PF07516">
    <property type="entry name" value="SecA_SW"/>
    <property type="match status" value="1"/>
</dbReference>
<dbReference type="SUPFAM" id="SSF81767">
    <property type="entry name" value="Pre-protein crosslinking domain of SecA"/>
    <property type="match status" value="1"/>
</dbReference>
<dbReference type="InterPro" id="IPR036670">
    <property type="entry name" value="SecA_X-link_sf"/>
</dbReference>
<evidence type="ECO:0000256" key="17">
    <source>
        <dbReference type="RuleBase" id="RU003874"/>
    </source>
</evidence>
<dbReference type="SMART" id="SM00957">
    <property type="entry name" value="SecA_DEAD"/>
    <property type="match status" value="1"/>
</dbReference>
<evidence type="ECO:0000259" key="20">
    <source>
        <dbReference type="PROSITE" id="PS51196"/>
    </source>
</evidence>
<keyword evidence="13 16" id="KW-1278">Translocase</keyword>
<dbReference type="PROSITE" id="PS01312">
    <property type="entry name" value="SECA"/>
    <property type="match status" value="1"/>
</dbReference>
<evidence type="ECO:0000256" key="3">
    <source>
        <dbReference type="ARBA" id="ARBA00007650"/>
    </source>
</evidence>
<evidence type="ECO:0000256" key="11">
    <source>
        <dbReference type="ARBA" id="ARBA00022840"/>
    </source>
</evidence>
<evidence type="ECO:0000256" key="2">
    <source>
        <dbReference type="ARBA" id="ARBA00004170"/>
    </source>
</evidence>
<dbReference type="Pfam" id="PF01043">
    <property type="entry name" value="SecA_PP_bind"/>
    <property type="match status" value="1"/>
</dbReference>
<dbReference type="PRINTS" id="PR00906">
    <property type="entry name" value="SECA"/>
</dbReference>
<protein>
    <recommendedName>
        <fullName evidence="16 17">Protein translocase subunit SecA</fullName>
        <ecNumber evidence="16">7.4.2.8</ecNumber>
    </recommendedName>
</protein>
<evidence type="ECO:0000256" key="16">
    <source>
        <dbReference type="HAMAP-Rule" id="MF_01382"/>
    </source>
</evidence>
<dbReference type="InterPro" id="IPR004027">
    <property type="entry name" value="SEC_C_motif"/>
</dbReference>
<evidence type="ECO:0000256" key="10">
    <source>
        <dbReference type="ARBA" id="ARBA00022833"/>
    </source>
</evidence>
<dbReference type="InterPro" id="IPR001650">
    <property type="entry name" value="Helicase_C-like"/>
</dbReference>
<comment type="subcellular location">
    <subcellularLocation>
        <location evidence="16">Cell membrane</location>
        <topology evidence="16">Peripheral membrane protein</topology>
        <orientation evidence="16">Cytoplasmic side</orientation>
    </subcellularLocation>
    <subcellularLocation>
        <location evidence="16">Cytoplasm</location>
    </subcellularLocation>
    <subcellularLocation>
        <location evidence="2">Membrane</location>
        <topology evidence="2">Peripheral membrane protein</topology>
    </subcellularLocation>
    <text evidence="16">Distribution is 50-50.</text>
</comment>
<dbReference type="Pfam" id="PF21090">
    <property type="entry name" value="P-loop_SecA"/>
    <property type="match status" value="1"/>
</dbReference>
<evidence type="ECO:0000256" key="15">
    <source>
        <dbReference type="ARBA" id="ARBA00023136"/>
    </source>
</evidence>
<keyword evidence="8" id="KW-0479">Metal-binding</keyword>
<dbReference type="InterPro" id="IPR011116">
    <property type="entry name" value="SecA_Wing/Scaffold"/>
</dbReference>
<keyword evidence="10" id="KW-0862">Zinc</keyword>
<evidence type="ECO:0000256" key="9">
    <source>
        <dbReference type="ARBA" id="ARBA00022741"/>
    </source>
</evidence>
<dbReference type="SMART" id="SM00958">
    <property type="entry name" value="SecA_PP_bind"/>
    <property type="match status" value="1"/>
</dbReference>
<keyword evidence="6 16" id="KW-0963">Cytoplasm</keyword>
<keyword evidence="9 16" id="KW-0547">Nucleotide-binding</keyword>
<evidence type="ECO:0000256" key="14">
    <source>
        <dbReference type="ARBA" id="ARBA00023010"/>
    </source>
</evidence>
<dbReference type="InterPro" id="IPR014001">
    <property type="entry name" value="Helicase_ATP-bd"/>
</dbReference>
<dbReference type="Gene3D" id="3.90.1440.10">
    <property type="entry name" value="SecA, preprotein cross-linking domain"/>
    <property type="match status" value="1"/>
</dbReference>
<gene>
    <name evidence="16 21" type="primary">secA</name>
    <name evidence="21" type="ORF">GCM10011400_47110</name>
</gene>
<dbReference type="Proteomes" id="UP000602004">
    <property type="component" value="Unassembled WGS sequence"/>
</dbReference>
<dbReference type="PROSITE" id="PS51192">
    <property type="entry name" value="HELICASE_ATP_BIND_1"/>
    <property type="match status" value="1"/>
</dbReference>
<dbReference type="Gene3D" id="1.10.3060.10">
    <property type="entry name" value="Helical scaffold and wing domains of SecA"/>
    <property type="match status" value="1"/>
</dbReference>
<reference evidence="22" key="1">
    <citation type="journal article" date="2019" name="Int. J. Syst. Evol. Microbiol.">
        <title>The Global Catalogue of Microorganisms (GCM) 10K type strain sequencing project: providing services to taxonomists for standard genome sequencing and annotation.</title>
        <authorList>
            <consortium name="The Broad Institute Genomics Platform"/>
            <consortium name="The Broad Institute Genome Sequencing Center for Infectious Disease"/>
            <person name="Wu L."/>
            <person name="Ma J."/>
        </authorList>
    </citation>
    <scope>NUCLEOTIDE SEQUENCE [LARGE SCALE GENOMIC DNA]</scope>
    <source>
        <strain evidence="22">CGMCC 1.15103</strain>
    </source>
</reference>
<feature type="domain" description="Helicase ATP-binding" evidence="18">
    <location>
        <begin position="106"/>
        <end position="264"/>
    </location>
</feature>
<dbReference type="EMBL" id="BMHL01000008">
    <property type="protein sequence ID" value="GGC54044.1"/>
    <property type="molecule type" value="Genomic_DNA"/>
</dbReference>
<evidence type="ECO:0000256" key="8">
    <source>
        <dbReference type="ARBA" id="ARBA00022723"/>
    </source>
</evidence>
<feature type="binding site" evidence="16">
    <location>
        <position position="104"/>
    </location>
    <ligand>
        <name>ATP</name>
        <dbReference type="ChEBI" id="CHEBI:30616"/>
    </ligand>
</feature>
<dbReference type="NCBIfam" id="TIGR00963">
    <property type="entry name" value="secA"/>
    <property type="match status" value="1"/>
</dbReference>
<proteinExistence type="inferred from homology"/>
<comment type="caution">
    <text evidence="21">The sequence shown here is derived from an EMBL/GenBank/DDBJ whole genome shotgun (WGS) entry which is preliminary data.</text>
</comment>
<keyword evidence="5 16" id="KW-1003">Cell membrane</keyword>
<dbReference type="Pfam" id="PF07517">
    <property type="entry name" value="SecA_DEAD"/>
    <property type="match status" value="1"/>
</dbReference>
<keyword evidence="7" id="KW-0997">Cell inner membrane</keyword>
<evidence type="ECO:0000256" key="7">
    <source>
        <dbReference type="ARBA" id="ARBA00022519"/>
    </source>
</evidence>
<keyword evidence="15 16" id="KW-0472">Membrane</keyword>
<organism evidence="21 22">
    <name type="scientific">Paraburkholderia caffeinilytica</name>
    <dbReference type="NCBI Taxonomy" id="1761016"/>
    <lineage>
        <taxon>Bacteria</taxon>
        <taxon>Pseudomonadati</taxon>
        <taxon>Pseudomonadota</taxon>
        <taxon>Betaproteobacteria</taxon>
        <taxon>Burkholderiales</taxon>
        <taxon>Burkholderiaceae</taxon>
        <taxon>Paraburkholderia</taxon>
    </lineage>
</organism>
<evidence type="ECO:0000256" key="12">
    <source>
        <dbReference type="ARBA" id="ARBA00022927"/>
    </source>
</evidence>
<keyword evidence="22" id="KW-1185">Reference proteome</keyword>
<feature type="domain" description="Helicase C-terminal" evidence="19">
    <location>
        <begin position="443"/>
        <end position="662"/>
    </location>
</feature>
<dbReference type="NCBIfam" id="NF009538">
    <property type="entry name" value="PRK12904.1"/>
    <property type="match status" value="1"/>
</dbReference>
<dbReference type="InterPro" id="IPR027417">
    <property type="entry name" value="P-loop_NTPase"/>
</dbReference>
<evidence type="ECO:0000313" key="22">
    <source>
        <dbReference type="Proteomes" id="UP000602004"/>
    </source>
</evidence>
<comment type="function">
    <text evidence="16">Part of the Sec protein translocase complex. Interacts with the SecYEG preprotein conducting channel. Has a central role in coupling the hydrolysis of ATP to the transfer of proteins into and across the cell membrane, serving both as a receptor for the preprotein-SecB complex and as an ATP-driven molecular motor driving the stepwise translocation of polypeptide chains across the membrane.</text>
</comment>
<dbReference type="PANTHER" id="PTHR30612">
    <property type="entry name" value="SECA INNER MEMBRANE COMPONENT OF SEC PROTEIN SECRETION SYSTEM"/>
    <property type="match status" value="1"/>
</dbReference>
<dbReference type="InterPro" id="IPR011130">
    <property type="entry name" value="SecA_preprotein_X-link_dom"/>
</dbReference>
<keyword evidence="4 16" id="KW-0813">Transport</keyword>
<sequence length="953" mass="106914">MNRTPRTSRSRDADTDPMTTGFLQKIFGSRNQRLVKQYQKTVTAINALEPQIEQLTDDQLRAKTGEFRQRVASGESLDKLLPEAFAVCREASKRTLKMRHFDVQLIGGMVLHYGKIGEMRTGEGKTLVATLPVYLNALSGRGVHVVTVNDYLAQRDAEWMARLYNFLGLSVGINLSQMDHGAKQQAYAADITYGTNNEFGFDYLRDNMVYETDARVQRALNFAVVDEVDSILIDEARTPLIISGQAEDHTELYVRMNALPPLLERQIGEEKADGTGVEKPGDYTLDEKGRQVFLTESGHEKAERLLAEWGLIGEGESLYAPQNITLMHHVYAALRAHTLFFKDQHYVVQNGEVVIVDEFTGRLMSGRRWSDGLHQAVEAKEHVKIQSENQTLASITFQNYFRMYAKLSGMTGTADTEAYEFNEIYGLETVVIPTNRPPKRIDKQDQIYKTAKERYDAVIRDIRDCHERGQPVLVGTTSIENSELLSHLLKQAGLPHEVLNAKQHAREAEIVAEAGRPKRVTIATNMAGRGTDIVLGGNAEKQASFIEQDETLSDADKQSRIQKLHDEWQALHDQVKAAGGLHIIGTERHESRRIDNQLRGRAGRQGDPGSSRFYLSLEDPLLRIFAGDRVRAIMDRLKMPEGEAIEAGIVSRSIESAQRKVEARNFDVRKQLLEYDDVSNDQRKVIYQQRNELLEANDITETIGAMRHGVIADIVHQFVPAGSIEEQWDVPELEEVLRNEWQLDLAIQEMINESNSINADEILEAVEAAADEAYESKVEQVGRESFSAFERSIMLQTLDRSWREHLAALDHLRQGIHLRGYAQKNPKQEYKREAFELFAAMLDAVKLEVTRVVMNVQIQSPEQLEQAAEQYEEQGSHLENVEFRHAEFAEAGAAAPAAAEAATAAMIGDAMSHGSSHAIASDVSADNVPKVGRNDPCPCGSGKKYKQCHGKIA</sequence>
<dbReference type="CDD" id="cd18803">
    <property type="entry name" value="SF2_C_secA"/>
    <property type="match status" value="1"/>
</dbReference>
<feature type="domain" description="SecA family profile" evidence="20">
    <location>
        <begin position="20"/>
        <end position="646"/>
    </location>
</feature>
<name>A0ABQ1N4R8_9BURK</name>
<keyword evidence="14 16" id="KW-0811">Translocation</keyword>
<keyword evidence="11 16" id="KW-0067">ATP-binding</keyword>
<dbReference type="Pfam" id="PF02810">
    <property type="entry name" value="SEC-C"/>
    <property type="match status" value="1"/>
</dbReference>
<dbReference type="InterPro" id="IPR044722">
    <property type="entry name" value="SecA_SF2_C"/>
</dbReference>
<evidence type="ECO:0000256" key="1">
    <source>
        <dbReference type="ARBA" id="ARBA00001947"/>
    </source>
</evidence>
<dbReference type="InterPro" id="IPR036266">
    <property type="entry name" value="SecA_Wing/Scaffold_sf"/>
</dbReference>
<feature type="binding site" evidence="16">
    <location>
        <begin position="122"/>
        <end position="126"/>
    </location>
    <ligand>
        <name>ATP</name>
        <dbReference type="ChEBI" id="CHEBI:30616"/>
    </ligand>
</feature>
<comment type="subunit">
    <text evidence="16">Monomer and homodimer. Part of the essential Sec protein translocation apparatus which comprises SecA, SecYEG and auxiliary proteins SecDF-YajC and YidC.</text>
</comment>
<accession>A0ABQ1N4R8</accession>
<dbReference type="Gene3D" id="3.40.50.300">
    <property type="entry name" value="P-loop containing nucleotide triphosphate hydrolases"/>
    <property type="match status" value="2"/>
</dbReference>
<dbReference type="EC" id="7.4.2.8" evidence="16"/>
<comment type="cofactor">
    <cofactor evidence="1">
        <name>Zn(2+)</name>
        <dbReference type="ChEBI" id="CHEBI:29105"/>
    </cofactor>
</comment>
<evidence type="ECO:0000313" key="21">
    <source>
        <dbReference type="EMBL" id="GGC54044.1"/>
    </source>
</evidence>
<comment type="catalytic activity">
    <reaction evidence="16">
        <text>ATP + H2O + cellular proteinSide 1 = ADP + phosphate + cellular proteinSide 2.</text>
        <dbReference type="EC" id="7.4.2.8"/>
    </reaction>
</comment>
<dbReference type="InterPro" id="IPR020937">
    <property type="entry name" value="SecA_CS"/>
</dbReference>
<evidence type="ECO:0000256" key="6">
    <source>
        <dbReference type="ARBA" id="ARBA00022490"/>
    </source>
</evidence>
<dbReference type="InterPro" id="IPR014018">
    <property type="entry name" value="SecA_motor_DEAD"/>
</dbReference>
<dbReference type="SUPFAM" id="SSF81886">
    <property type="entry name" value="Helical scaffold and wing domains of SecA"/>
    <property type="match status" value="1"/>
</dbReference>
<dbReference type="InterPro" id="IPR011115">
    <property type="entry name" value="SecA_DEAD"/>
</dbReference>
<dbReference type="PROSITE" id="PS51194">
    <property type="entry name" value="HELICASE_CTER"/>
    <property type="match status" value="1"/>
</dbReference>
<evidence type="ECO:0000256" key="5">
    <source>
        <dbReference type="ARBA" id="ARBA00022475"/>
    </source>
</evidence>
<dbReference type="PANTHER" id="PTHR30612:SF0">
    <property type="entry name" value="CHLOROPLAST PROTEIN-TRANSPORTING ATPASE"/>
    <property type="match status" value="1"/>
</dbReference>
<dbReference type="SUPFAM" id="SSF52540">
    <property type="entry name" value="P-loop containing nucleoside triphosphate hydrolases"/>
    <property type="match status" value="2"/>
</dbReference>
<dbReference type="InterPro" id="IPR000185">
    <property type="entry name" value="SecA"/>
</dbReference>
<dbReference type="PROSITE" id="PS51196">
    <property type="entry name" value="SECA_MOTOR_DEAD"/>
    <property type="match status" value="1"/>
</dbReference>
<evidence type="ECO:0000256" key="4">
    <source>
        <dbReference type="ARBA" id="ARBA00022448"/>
    </source>
</evidence>
<evidence type="ECO:0000259" key="19">
    <source>
        <dbReference type="PROSITE" id="PS51194"/>
    </source>
</evidence>
<evidence type="ECO:0000259" key="18">
    <source>
        <dbReference type="PROSITE" id="PS51192"/>
    </source>
</evidence>
<feature type="binding site" evidence="16">
    <location>
        <position position="532"/>
    </location>
    <ligand>
        <name>ATP</name>
        <dbReference type="ChEBI" id="CHEBI:30616"/>
    </ligand>
</feature>
<comment type="similarity">
    <text evidence="3 16 17">Belongs to the SecA family.</text>
</comment>